<evidence type="ECO:0000313" key="1">
    <source>
        <dbReference type="EMBL" id="WVY90974.1"/>
    </source>
</evidence>
<organism evidence="1 2">
    <name type="scientific">Vigna mungo</name>
    <name type="common">Black gram</name>
    <name type="synonym">Phaseolus mungo</name>
    <dbReference type="NCBI Taxonomy" id="3915"/>
    <lineage>
        <taxon>Eukaryota</taxon>
        <taxon>Viridiplantae</taxon>
        <taxon>Streptophyta</taxon>
        <taxon>Embryophyta</taxon>
        <taxon>Tracheophyta</taxon>
        <taxon>Spermatophyta</taxon>
        <taxon>Magnoliopsida</taxon>
        <taxon>eudicotyledons</taxon>
        <taxon>Gunneridae</taxon>
        <taxon>Pentapetalae</taxon>
        <taxon>rosids</taxon>
        <taxon>fabids</taxon>
        <taxon>Fabales</taxon>
        <taxon>Fabaceae</taxon>
        <taxon>Papilionoideae</taxon>
        <taxon>50 kb inversion clade</taxon>
        <taxon>NPAAA clade</taxon>
        <taxon>indigoferoid/millettioid clade</taxon>
        <taxon>Phaseoleae</taxon>
        <taxon>Vigna</taxon>
    </lineage>
</organism>
<dbReference type="AlphaFoldDB" id="A0AAQ3MIJ2"/>
<name>A0AAQ3MIJ2_VIGMU</name>
<evidence type="ECO:0000313" key="2">
    <source>
        <dbReference type="Proteomes" id="UP001374535"/>
    </source>
</evidence>
<dbReference type="EMBL" id="CP144690">
    <property type="protein sequence ID" value="WVY90974.1"/>
    <property type="molecule type" value="Genomic_DNA"/>
</dbReference>
<sequence>MFSIRPFQTRKATGPGGLGGVCKRHRIALLLVLLRETQRPRFHHNLHIRIPQRHHRSFIRSRSSDVSQNPRVLHSMGSIRTTPNPRSCLQSNRKRRVVEILHSVFPLRVTSKVPPRSKLDLKRRVVYRAEESQVVFHVRIIHQTRIKGGHGIHVSRAIIERRCRLPSRNIFNCGAVFVTRVRCCHECGSNSRRAPLRVRAFDNRGQATDVRARHGGSGNYVEADMAVVSGQPGRSNRAGPTG</sequence>
<keyword evidence="2" id="KW-1185">Reference proteome</keyword>
<accession>A0AAQ3MIJ2</accession>
<reference evidence="1 2" key="1">
    <citation type="journal article" date="2023" name="Life. Sci Alliance">
        <title>Evolutionary insights into 3D genome organization and epigenetic landscape of Vigna mungo.</title>
        <authorList>
            <person name="Junaid A."/>
            <person name="Singh B."/>
            <person name="Bhatia S."/>
        </authorList>
    </citation>
    <scope>NUCLEOTIDE SEQUENCE [LARGE SCALE GENOMIC DNA]</scope>
    <source>
        <strain evidence="1">Urdbean</strain>
    </source>
</reference>
<dbReference type="Proteomes" id="UP001374535">
    <property type="component" value="Chromosome 11"/>
</dbReference>
<proteinExistence type="predicted"/>
<gene>
    <name evidence="1" type="ORF">V8G54_036488</name>
</gene>
<protein>
    <submittedName>
        <fullName evidence="1">Uncharacterized protein</fullName>
    </submittedName>
</protein>